<comment type="caution">
    <text evidence="1">The sequence shown here is derived from an EMBL/GenBank/DDBJ whole genome shotgun (WGS) entry which is preliminary data.</text>
</comment>
<accession>A0A8S2F199</accession>
<evidence type="ECO:0000313" key="1">
    <source>
        <dbReference type="EMBL" id="CAF1294521.1"/>
    </source>
</evidence>
<gene>
    <name evidence="1" type="ORF">OVA965_LOCUS28254</name>
    <name evidence="2" type="ORF">TMI583_LOCUS29004</name>
</gene>
<dbReference type="EMBL" id="CAJOBA010040731">
    <property type="protein sequence ID" value="CAF4099792.1"/>
    <property type="molecule type" value="Genomic_DNA"/>
</dbReference>
<proteinExistence type="predicted"/>
<sequence>MDADEAPFSSVSRYTDIRDEPIDRLLVPIKGYQDELLLPLEEAIIPIAHLFIDLEENVWIAKQNCQNPQDGLSQNESVSIHLYTMQFTLGESLYVVLNRTLRAENRDDLKPWFKF</sequence>
<protein>
    <submittedName>
        <fullName evidence="1">Uncharacterized protein</fullName>
    </submittedName>
</protein>
<organism evidence="1 3">
    <name type="scientific">Didymodactylos carnosus</name>
    <dbReference type="NCBI Taxonomy" id="1234261"/>
    <lineage>
        <taxon>Eukaryota</taxon>
        <taxon>Metazoa</taxon>
        <taxon>Spiralia</taxon>
        <taxon>Gnathifera</taxon>
        <taxon>Rotifera</taxon>
        <taxon>Eurotatoria</taxon>
        <taxon>Bdelloidea</taxon>
        <taxon>Philodinida</taxon>
        <taxon>Philodinidae</taxon>
        <taxon>Didymodactylos</taxon>
    </lineage>
</organism>
<dbReference type="Proteomes" id="UP000677228">
    <property type="component" value="Unassembled WGS sequence"/>
</dbReference>
<name>A0A8S2F199_9BILA</name>
<dbReference type="EMBL" id="CAJNOK010019159">
    <property type="protein sequence ID" value="CAF1294521.1"/>
    <property type="molecule type" value="Genomic_DNA"/>
</dbReference>
<dbReference type="AlphaFoldDB" id="A0A8S2F199"/>
<evidence type="ECO:0000313" key="3">
    <source>
        <dbReference type="Proteomes" id="UP000677228"/>
    </source>
</evidence>
<evidence type="ECO:0000313" key="2">
    <source>
        <dbReference type="EMBL" id="CAF4099792.1"/>
    </source>
</evidence>
<reference evidence="1" key="1">
    <citation type="submission" date="2021-02" db="EMBL/GenBank/DDBJ databases">
        <authorList>
            <person name="Nowell W R."/>
        </authorList>
    </citation>
    <scope>NUCLEOTIDE SEQUENCE</scope>
</reference>
<feature type="non-terminal residue" evidence="1">
    <location>
        <position position="115"/>
    </location>
</feature>
<dbReference type="Proteomes" id="UP000682733">
    <property type="component" value="Unassembled WGS sequence"/>
</dbReference>